<dbReference type="Proteomes" id="UP001108240">
    <property type="component" value="Unplaced"/>
</dbReference>
<dbReference type="AlphaFoldDB" id="A0A9J7XC18"/>
<dbReference type="Ensembl" id="ENSCCRT00000171689.1">
    <property type="protein sequence ID" value="ENSCCRP00000103791.1"/>
    <property type="gene ID" value="ENSCCRG00000078194.1"/>
</dbReference>
<reference evidence="2" key="1">
    <citation type="submission" date="2025-08" db="UniProtKB">
        <authorList>
            <consortium name="Ensembl"/>
        </authorList>
    </citation>
    <scope>IDENTIFICATION</scope>
</reference>
<evidence type="ECO:0000256" key="1">
    <source>
        <dbReference type="ARBA" id="ARBA00007065"/>
    </source>
</evidence>
<name>A0A9J7XC18_CYPCA</name>
<comment type="similarity">
    <text evidence="1">Belongs to the UPF0739 family.</text>
</comment>
<evidence type="ECO:0000313" key="3">
    <source>
        <dbReference type="Proteomes" id="UP001108240"/>
    </source>
</evidence>
<proteinExistence type="inferred from homology"/>
<reference evidence="2" key="2">
    <citation type="submission" date="2025-09" db="UniProtKB">
        <authorList>
            <consortium name="Ensembl"/>
        </authorList>
    </citation>
    <scope>IDENTIFICATION</scope>
</reference>
<dbReference type="OMA" id="YPVTYWF"/>
<protein>
    <submittedName>
        <fullName evidence="2">Zgc:112163</fullName>
    </submittedName>
</protein>
<organism evidence="2 3">
    <name type="scientific">Cyprinus carpio carpio</name>
    <dbReference type="NCBI Taxonomy" id="630221"/>
    <lineage>
        <taxon>Eukaryota</taxon>
        <taxon>Metazoa</taxon>
        <taxon>Chordata</taxon>
        <taxon>Craniata</taxon>
        <taxon>Vertebrata</taxon>
        <taxon>Euteleostomi</taxon>
        <taxon>Actinopterygii</taxon>
        <taxon>Neopterygii</taxon>
        <taxon>Teleostei</taxon>
        <taxon>Ostariophysi</taxon>
        <taxon>Cypriniformes</taxon>
        <taxon>Cyprinidae</taxon>
        <taxon>Cyprininae</taxon>
        <taxon>Cyprinus</taxon>
    </lineage>
</organism>
<keyword evidence="3" id="KW-1185">Reference proteome</keyword>
<dbReference type="InterPro" id="IPR027850">
    <property type="entry name" value="DUF4504"/>
</dbReference>
<sequence length="295" mass="33568">MLECEPSLIKCSVTFLINFCVLLSANILCVYLERVASSEMLVSAAQKLLSPRKKRLSPCTCLDVTVQIIAVDLGVKPALLYDSNAASPEQLQMYLNYLQESGVVNNPLRILSIDDNTFIFNRATVESHLDELLQSKSLLLIDVCPSRKQPLLAGFEKKTEDMIKTLSGFFTNELDKGSLVIVLGEELYNDWNLCTLFGILLGYPASYWFDQTKGFGNCLCMTPLVVCTVWVKCHTRDINHRCCLYSFSVPEELWSEVQCHVHRWTERLRERFNKQTVLIDLCFSRETVTLPFVTL</sequence>
<accession>A0A9J7XC18</accession>
<dbReference type="Pfam" id="PF14953">
    <property type="entry name" value="DUF4504"/>
    <property type="match status" value="1"/>
</dbReference>
<dbReference type="PANTHER" id="PTHR31366:SF2">
    <property type="entry name" value="UPF0739 PROTEIN C1ORF74"/>
    <property type="match status" value="1"/>
</dbReference>
<dbReference type="GeneTree" id="ENSGT00390000002240"/>
<dbReference type="PANTHER" id="PTHR31366">
    <property type="entry name" value="UPF0739 PROTEIN C1ORF74"/>
    <property type="match status" value="1"/>
</dbReference>
<evidence type="ECO:0000313" key="2">
    <source>
        <dbReference type="Ensembl" id="ENSCCRP00000103791.1"/>
    </source>
</evidence>